<dbReference type="Proteomes" id="UP000775213">
    <property type="component" value="Unassembled WGS sequence"/>
</dbReference>
<keyword evidence="2" id="KW-1185">Reference proteome</keyword>
<organism evidence="1 2">
    <name type="scientific">Dendrobium chrysotoxum</name>
    <name type="common">Orchid</name>
    <dbReference type="NCBI Taxonomy" id="161865"/>
    <lineage>
        <taxon>Eukaryota</taxon>
        <taxon>Viridiplantae</taxon>
        <taxon>Streptophyta</taxon>
        <taxon>Embryophyta</taxon>
        <taxon>Tracheophyta</taxon>
        <taxon>Spermatophyta</taxon>
        <taxon>Magnoliopsida</taxon>
        <taxon>Liliopsida</taxon>
        <taxon>Asparagales</taxon>
        <taxon>Orchidaceae</taxon>
        <taxon>Epidendroideae</taxon>
        <taxon>Malaxideae</taxon>
        <taxon>Dendrobiinae</taxon>
        <taxon>Dendrobium</taxon>
    </lineage>
</organism>
<sequence>MSAGRLAEMNSFVPGVISQIILYEQYESTVSPCTIYISYSMICIKFDNCSSVLVLDGALIELIVLKKLIYPFAVRGFEERRGFVREKFLERSRGLREEGDGWTTSSCGGMSPKDALGPRAHWDNAVLHSHGIGGANPVYQSMEYFNNNILDCHLIDIGYSRNEFSLNYVWIRFFLKIDGLTPLIKTLFDHPPPPPPPPPRLLISVKNVHNAPPPNLRIQNMWLLDDSFLNMIQHSLDAPLHPDNPFQGMNIFWFKLQRLKF</sequence>
<evidence type="ECO:0000313" key="2">
    <source>
        <dbReference type="Proteomes" id="UP000775213"/>
    </source>
</evidence>
<accession>A0AAV7HJJ0</accession>
<comment type="caution">
    <text evidence="1">The sequence shown here is derived from an EMBL/GenBank/DDBJ whole genome shotgun (WGS) entry which is preliminary data.</text>
</comment>
<gene>
    <name evidence="1" type="ORF">IEQ34_003565</name>
</gene>
<reference evidence="1 2" key="1">
    <citation type="journal article" date="2021" name="Hortic Res">
        <title>Chromosome-scale assembly of the Dendrobium chrysotoxum genome enhances the understanding of orchid evolution.</title>
        <authorList>
            <person name="Zhang Y."/>
            <person name="Zhang G.Q."/>
            <person name="Zhang D."/>
            <person name="Liu X.D."/>
            <person name="Xu X.Y."/>
            <person name="Sun W.H."/>
            <person name="Yu X."/>
            <person name="Zhu X."/>
            <person name="Wang Z.W."/>
            <person name="Zhao X."/>
            <person name="Zhong W.Y."/>
            <person name="Chen H."/>
            <person name="Yin W.L."/>
            <person name="Huang T."/>
            <person name="Niu S.C."/>
            <person name="Liu Z.J."/>
        </authorList>
    </citation>
    <scope>NUCLEOTIDE SEQUENCE [LARGE SCALE GENOMIC DNA]</scope>
    <source>
        <strain evidence="1">Lindl</strain>
    </source>
</reference>
<evidence type="ECO:0000313" key="1">
    <source>
        <dbReference type="EMBL" id="KAH0468532.1"/>
    </source>
</evidence>
<name>A0AAV7HJJ0_DENCH</name>
<proteinExistence type="predicted"/>
<dbReference type="AlphaFoldDB" id="A0AAV7HJJ0"/>
<protein>
    <submittedName>
        <fullName evidence="1">Uncharacterized protein</fullName>
    </submittedName>
</protein>
<dbReference type="EMBL" id="JAGFBR010000004">
    <property type="protein sequence ID" value="KAH0468532.1"/>
    <property type="molecule type" value="Genomic_DNA"/>
</dbReference>